<evidence type="ECO:0000313" key="13">
    <source>
        <dbReference type="EMBL" id="CAI2374948.1"/>
    </source>
</evidence>
<dbReference type="InterPro" id="IPR000182">
    <property type="entry name" value="GNAT_dom"/>
</dbReference>
<feature type="domain" description="N-acetyltransferase" evidence="12">
    <location>
        <begin position="112"/>
        <end position="277"/>
    </location>
</feature>
<dbReference type="InterPro" id="IPR045141">
    <property type="entry name" value="NAA60-like"/>
</dbReference>
<dbReference type="PROSITE" id="PS51186">
    <property type="entry name" value="GNAT"/>
    <property type="match status" value="1"/>
</dbReference>
<keyword evidence="4" id="KW-0156">Chromatin regulator</keyword>
<dbReference type="SUPFAM" id="SSF55729">
    <property type="entry name" value="Acyl-CoA N-acyltransferases (Nat)"/>
    <property type="match status" value="1"/>
</dbReference>
<dbReference type="Proteomes" id="UP001295684">
    <property type="component" value="Unassembled WGS sequence"/>
</dbReference>
<keyword evidence="2" id="KW-0808">Transferase</keyword>
<feature type="region of interest" description="Disordered" evidence="11">
    <location>
        <begin position="1"/>
        <end position="29"/>
    </location>
</feature>
<comment type="catalytic activity">
    <reaction evidence="9">
        <text>L-lysyl-[protein] + acetyl-CoA = N(6)-acetyl-L-lysyl-[protein] + CoA + H(+)</text>
        <dbReference type="Rhea" id="RHEA:45948"/>
        <dbReference type="Rhea" id="RHEA-COMP:9752"/>
        <dbReference type="Rhea" id="RHEA-COMP:10731"/>
        <dbReference type="ChEBI" id="CHEBI:15378"/>
        <dbReference type="ChEBI" id="CHEBI:29969"/>
        <dbReference type="ChEBI" id="CHEBI:57287"/>
        <dbReference type="ChEBI" id="CHEBI:57288"/>
        <dbReference type="ChEBI" id="CHEBI:61930"/>
        <dbReference type="EC" id="2.3.1.48"/>
    </reaction>
</comment>
<keyword evidence="5" id="KW-0012">Acyltransferase</keyword>
<dbReference type="AlphaFoldDB" id="A0AAD2CZZ2"/>
<dbReference type="GO" id="GO:0120518">
    <property type="term" value="F:protein N-terminal-methionine acetyltransferase activity"/>
    <property type="evidence" value="ECO:0007669"/>
    <property type="project" value="UniProtKB-EC"/>
</dbReference>
<evidence type="ECO:0000256" key="11">
    <source>
        <dbReference type="SAM" id="MobiDB-lite"/>
    </source>
</evidence>
<evidence type="ECO:0000256" key="3">
    <source>
        <dbReference type="ARBA" id="ARBA00022829"/>
    </source>
</evidence>
<dbReference type="GO" id="GO:0004402">
    <property type="term" value="F:histone acetyltransferase activity"/>
    <property type="evidence" value="ECO:0007669"/>
    <property type="project" value="TreeGrafter"/>
</dbReference>
<dbReference type="EMBL" id="CAMPGE010016385">
    <property type="protein sequence ID" value="CAI2374948.1"/>
    <property type="molecule type" value="Genomic_DNA"/>
</dbReference>
<evidence type="ECO:0000256" key="5">
    <source>
        <dbReference type="ARBA" id="ARBA00023315"/>
    </source>
</evidence>
<feature type="compositionally biased region" description="Basic and acidic residues" evidence="11">
    <location>
        <begin position="1"/>
        <end position="11"/>
    </location>
</feature>
<evidence type="ECO:0000256" key="9">
    <source>
        <dbReference type="ARBA" id="ARBA00048017"/>
    </source>
</evidence>
<name>A0AAD2CZZ2_EUPCR</name>
<evidence type="ECO:0000256" key="7">
    <source>
        <dbReference type="ARBA" id="ARBA00026111"/>
    </source>
</evidence>
<gene>
    <name evidence="13" type="ORF">ECRASSUSDP1_LOCUS16306</name>
</gene>
<evidence type="ECO:0000313" key="14">
    <source>
        <dbReference type="Proteomes" id="UP001295684"/>
    </source>
</evidence>
<sequence>MEKDNKSDNKETSNTPQIHEETKLNQPGSDVAYDQFQTDLAHHPDLCEIADRKPITVQDMHLIKNTVPKEVNMQDLKHKVVSSEAWPEELRSQYTTSEVHSILPEQIDASEIQYRLVDRSNVKEIKQLHEEWFPVYYDSKYFDKIDNKRIFCMGAFWETHLIGIFIGHFKNNYITNELAQKGWLSWNKALGLYIGTIGVVDEARRFGIGTKLIDQAIEWVGKHRPACEIIYLHVIDYNNAAIKFYHKNNFILYGMYKDYYCIGEKYYNSYLFYKRLSFPKVSNRRGEKRRVCKSISTALYQLFGIQQDLDTDSEEEMPISDLEESKNSTEAVKG</sequence>
<evidence type="ECO:0000256" key="6">
    <source>
        <dbReference type="ARBA" id="ARBA00025774"/>
    </source>
</evidence>
<feature type="compositionally biased region" description="Basic and acidic residues" evidence="11">
    <location>
        <begin position="323"/>
        <end position="334"/>
    </location>
</feature>
<dbReference type="EC" id="2.3.1.259" evidence="7"/>
<organism evidence="13 14">
    <name type="scientific">Euplotes crassus</name>
    <dbReference type="NCBI Taxonomy" id="5936"/>
    <lineage>
        <taxon>Eukaryota</taxon>
        <taxon>Sar</taxon>
        <taxon>Alveolata</taxon>
        <taxon>Ciliophora</taxon>
        <taxon>Intramacronucleata</taxon>
        <taxon>Spirotrichea</taxon>
        <taxon>Hypotrichia</taxon>
        <taxon>Euplotida</taxon>
        <taxon>Euplotidae</taxon>
        <taxon>Moneuplotes</taxon>
    </lineage>
</organism>
<feature type="region of interest" description="Disordered" evidence="11">
    <location>
        <begin position="312"/>
        <end position="334"/>
    </location>
</feature>
<comment type="catalytic activity">
    <reaction evidence="10">
        <text>N-terminal L-methionyl-[transmembrane protein] + acetyl-CoA = N-terminal N(alpha)-acetyl-L-methionyl-[transmembrane protein] + CoA + H(+)</text>
        <dbReference type="Rhea" id="RHEA:50604"/>
        <dbReference type="Rhea" id="RHEA-COMP:12745"/>
        <dbReference type="Rhea" id="RHEA-COMP:12746"/>
        <dbReference type="ChEBI" id="CHEBI:15378"/>
        <dbReference type="ChEBI" id="CHEBI:57287"/>
        <dbReference type="ChEBI" id="CHEBI:57288"/>
        <dbReference type="ChEBI" id="CHEBI:64731"/>
        <dbReference type="ChEBI" id="CHEBI:133414"/>
        <dbReference type="EC" id="2.3.1.259"/>
    </reaction>
</comment>
<dbReference type="PANTHER" id="PTHR14744">
    <property type="entry name" value="N-ALPHA-ACETYLTRANSFERASE 60"/>
    <property type="match status" value="1"/>
</dbReference>
<evidence type="ECO:0000256" key="4">
    <source>
        <dbReference type="ARBA" id="ARBA00022853"/>
    </source>
</evidence>
<keyword evidence="14" id="KW-1185">Reference proteome</keyword>
<proteinExistence type="inferred from homology"/>
<dbReference type="Gene3D" id="3.40.630.30">
    <property type="match status" value="1"/>
</dbReference>
<comment type="similarity">
    <text evidence="6">Belongs to the acetyltransferase family. NAA60 subfamily.</text>
</comment>
<dbReference type="EC" id="2.3.1.48" evidence="1"/>
<dbReference type="GO" id="GO:0000139">
    <property type="term" value="C:Golgi membrane"/>
    <property type="evidence" value="ECO:0007669"/>
    <property type="project" value="TreeGrafter"/>
</dbReference>
<feature type="compositionally biased region" description="Acidic residues" evidence="11">
    <location>
        <begin position="312"/>
        <end position="322"/>
    </location>
</feature>
<evidence type="ECO:0000256" key="1">
    <source>
        <dbReference type="ARBA" id="ARBA00013184"/>
    </source>
</evidence>
<comment type="caution">
    <text evidence="13">The sequence shown here is derived from an EMBL/GenBank/DDBJ whole genome shotgun (WGS) entry which is preliminary data.</text>
</comment>
<accession>A0AAD2CZZ2</accession>
<reference evidence="13" key="1">
    <citation type="submission" date="2023-07" db="EMBL/GenBank/DDBJ databases">
        <authorList>
            <consortium name="AG Swart"/>
            <person name="Singh M."/>
            <person name="Singh A."/>
            <person name="Seah K."/>
            <person name="Emmerich C."/>
        </authorList>
    </citation>
    <scope>NUCLEOTIDE SEQUENCE</scope>
    <source>
        <strain evidence="13">DP1</strain>
    </source>
</reference>
<dbReference type="Pfam" id="PF00583">
    <property type="entry name" value="Acetyltransf_1"/>
    <property type="match status" value="1"/>
</dbReference>
<protein>
    <recommendedName>
        <fullName evidence="8">N-alpha-acetyltransferase 60</fullName>
        <ecNumber evidence="7">2.3.1.259</ecNumber>
        <ecNumber evidence="1">2.3.1.48</ecNumber>
    </recommendedName>
</protein>
<evidence type="ECO:0000256" key="8">
    <source>
        <dbReference type="ARBA" id="ARBA00026144"/>
    </source>
</evidence>
<dbReference type="PANTHER" id="PTHR14744:SF15">
    <property type="entry name" value="N-ALPHA-ACETYLTRANSFERASE 60"/>
    <property type="match status" value="1"/>
</dbReference>
<dbReference type="CDD" id="cd04301">
    <property type="entry name" value="NAT_SF"/>
    <property type="match status" value="1"/>
</dbReference>
<dbReference type="InterPro" id="IPR016181">
    <property type="entry name" value="Acyl_CoA_acyltransferase"/>
</dbReference>
<evidence type="ECO:0000259" key="12">
    <source>
        <dbReference type="PROSITE" id="PS51186"/>
    </source>
</evidence>
<dbReference type="GO" id="GO:0007059">
    <property type="term" value="P:chromosome segregation"/>
    <property type="evidence" value="ECO:0007669"/>
    <property type="project" value="UniProtKB-KW"/>
</dbReference>
<evidence type="ECO:0000256" key="2">
    <source>
        <dbReference type="ARBA" id="ARBA00022679"/>
    </source>
</evidence>
<evidence type="ECO:0000256" key="10">
    <source>
        <dbReference type="ARBA" id="ARBA00048848"/>
    </source>
</evidence>
<keyword evidence="3" id="KW-0159">Chromosome partition</keyword>